<dbReference type="AlphaFoldDB" id="A0AAV2DE76"/>
<accession>A0AAV2DE76</accession>
<protein>
    <submittedName>
        <fullName evidence="2">Uncharacterized protein</fullName>
    </submittedName>
</protein>
<evidence type="ECO:0000256" key="1">
    <source>
        <dbReference type="SAM" id="MobiDB-lite"/>
    </source>
</evidence>
<dbReference type="Proteomes" id="UP001497516">
    <property type="component" value="Chromosome 2"/>
</dbReference>
<sequence>MKEVRPSRKKSPLKEMKQMRVASLVTRAEQEMRDVAQPLAFTRPERHPLPEMEQPTIAKKQGGGDVPAAAYLGSPRVTRADQQGETRLGRVHWTEWTVMPRGAGRVGLGFGPRPRKKWPKGEKSGGGLAAHNLSDQGNRRITTSAFSSDRIAWTNHRGSGQSEELEFWFPLQSSIT</sequence>
<organism evidence="2 3">
    <name type="scientific">Linum trigynum</name>
    <dbReference type="NCBI Taxonomy" id="586398"/>
    <lineage>
        <taxon>Eukaryota</taxon>
        <taxon>Viridiplantae</taxon>
        <taxon>Streptophyta</taxon>
        <taxon>Embryophyta</taxon>
        <taxon>Tracheophyta</taxon>
        <taxon>Spermatophyta</taxon>
        <taxon>Magnoliopsida</taxon>
        <taxon>eudicotyledons</taxon>
        <taxon>Gunneridae</taxon>
        <taxon>Pentapetalae</taxon>
        <taxon>rosids</taxon>
        <taxon>fabids</taxon>
        <taxon>Malpighiales</taxon>
        <taxon>Linaceae</taxon>
        <taxon>Linum</taxon>
    </lineage>
</organism>
<evidence type="ECO:0000313" key="3">
    <source>
        <dbReference type="Proteomes" id="UP001497516"/>
    </source>
</evidence>
<dbReference type="EMBL" id="OZ034815">
    <property type="protein sequence ID" value="CAL1372194.1"/>
    <property type="molecule type" value="Genomic_DNA"/>
</dbReference>
<feature type="region of interest" description="Disordered" evidence="1">
    <location>
        <begin position="103"/>
        <end position="140"/>
    </location>
</feature>
<proteinExistence type="predicted"/>
<feature type="region of interest" description="Disordered" evidence="1">
    <location>
        <begin position="40"/>
        <end position="85"/>
    </location>
</feature>
<evidence type="ECO:0000313" key="2">
    <source>
        <dbReference type="EMBL" id="CAL1372194.1"/>
    </source>
</evidence>
<keyword evidence="3" id="KW-1185">Reference proteome</keyword>
<gene>
    <name evidence="2" type="ORF">LTRI10_LOCUS14216</name>
</gene>
<name>A0AAV2DE76_9ROSI</name>
<reference evidence="2 3" key="1">
    <citation type="submission" date="2024-04" db="EMBL/GenBank/DDBJ databases">
        <authorList>
            <person name="Fracassetti M."/>
        </authorList>
    </citation>
    <scope>NUCLEOTIDE SEQUENCE [LARGE SCALE GENOMIC DNA]</scope>
</reference>